<dbReference type="Proteomes" id="UP000027190">
    <property type="component" value="Unassembled WGS sequence"/>
</dbReference>
<dbReference type="STRING" id="1280947.HY30_13550"/>
<organism evidence="2 3">
    <name type="scientific">Hyphomonas chukchiensis</name>
    <dbReference type="NCBI Taxonomy" id="1280947"/>
    <lineage>
        <taxon>Bacteria</taxon>
        <taxon>Pseudomonadati</taxon>
        <taxon>Pseudomonadota</taxon>
        <taxon>Alphaproteobacteria</taxon>
        <taxon>Hyphomonadales</taxon>
        <taxon>Hyphomonadaceae</taxon>
        <taxon>Hyphomonas</taxon>
    </lineage>
</organism>
<keyword evidence="1" id="KW-0732">Signal</keyword>
<keyword evidence="3" id="KW-1185">Reference proteome</keyword>
<dbReference type="OrthoDB" id="9839529at2"/>
<accession>A0A062ULU3</accession>
<name>A0A062ULU3_9PROT</name>
<proteinExistence type="predicted"/>
<evidence type="ECO:0000313" key="3">
    <source>
        <dbReference type="Proteomes" id="UP000027190"/>
    </source>
</evidence>
<evidence type="ECO:0008006" key="4">
    <source>
        <dbReference type="Google" id="ProtNLM"/>
    </source>
</evidence>
<dbReference type="AlphaFoldDB" id="A0A062ULU3"/>
<reference evidence="2 3" key="1">
    <citation type="journal article" date="2014" name="Antonie Van Leeuwenhoek">
        <title>Hyphomonas beringensis sp. nov. and Hyphomonas chukchiensis sp. nov., isolated from surface seawater of the Bering Sea and Chukchi Sea.</title>
        <authorList>
            <person name="Li C."/>
            <person name="Lai Q."/>
            <person name="Li G."/>
            <person name="Dong C."/>
            <person name="Wang J."/>
            <person name="Liao Y."/>
            <person name="Shao Z."/>
        </authorList>
    </citation>
    <scope>NUCLEOTIDE SEQUENCE [LARGE SCALE GENOMIC DNA]</scope>
    <source>
        <strain evidence="2 3">BH-BN04-4</strain>
    </source>
</reference>
<dbReference type="EMBL" id="AWFG01000013">
    <property type="protein sequence ID" value="KCZ59625.1"/>
    <property type="molecule type" value="Genomic_DNA"/>
</dbReference>
<evidence type="ECO:0000256" key="1">
    <source>
        <dbReference type="SAM" id="SignalP"/>
    </source>
</evidence>
<feature type="chain" id="PRO_5001615262" description="YARHG domain-containing protein" evidence="1">
    <location>
        <begin position="24"/>
        <end position="177"/>
    </location>
</feature>
<sequence length="177" mass="20254">MINWLKVASIALVALAYSEQSHACRFNKPFDPEKLQADVVIRGHVTAYANPRELAKNLFLTPQHYVLSDGIVCVKTVETYLGEARSEWCFDIDNSTAWATPRESIPDDVIIAAKIFPPFFDEYVHDNQLYFRPFGVDHRIYNSGCTRPYIIPYSDTAEREMVERLARLGFTSVETTK</sequence>
<dbReference type="RefSeq" id="WP_034737869.1">
    <property type="nucleotide sequence ID" value="NZ_AWFG01000013.1"/>
</dbReference>
<comment type="caution">
    <text evidence="2">The sequence shown here is derived from an EMBL/GenBank/DDBJ whole genome shotgun (WGS) entry which is preliminary data.</text>
</comment>
<gene>
    <name evidence="2" type="ORF">HY30_13550</name>
</gene>
<protein>
    <recommendedName>
        <fullName evidence="4">YARHG domain-containing protein</fullName>
    </recommendedName>
</protein>
<evidence type="ECO:0000313" key="2">
    <source>
        <dbReference type="EMBL" id="KCZ59625.1"/>
    </source>
</evidence>
<feature type="signal peptide" evidence="1">
    <location>
        <begin position="1"/>
        <end position="23"/>
    </location>
</feature>